<feature type="transmembrane region" description="Helical" evidence="5">
    <location>
        <begin position="257"/>
        <end position="277"/>
    </location>
</feature>
<feature type="transmembrane region" description="Helical" evidence="5">
    <location>
        <begin position="41"/>
        <end position="57"/>
    </location>
</feature>
<keyword evidence="4 5" id="KW-0472">Membrane</keyword>
<sequence>MNISLYLERHTWMHRIDPRVKIFSVFGMVFIALVEDELLPLLFLVGILLLVGMSAGIGRNLIRFAPVLVIIIIMSSLMWGIATREDLIYGMISSTGLLFGFLTGIKLLIMILSGIIWISTTRTEEMVIGMEKLGIPRPIAFSFSTAVRMLPLVLHNAHTISQAQQSRGLDLRSGSIRERIKKQIMIIIPAIVSMIRNTHHFAMALESRGYDPESSRSSFLTTRIMAGDIVFLIASILVVIGALLINTAPFSTDIRVFLTLTILFLIFIGMARLSVLGRNSRYLWGNTRMVVLTAFSAALYAAVVIPFKGVVLIPGVVDLRPANALVPVLGLLFGPAGAWGVGLGVVISDLFGTFGPGTFFGFFGNLAMAWIMYHLWKRTWLLRGDDPAPCQINSMRKTLNFFLLAVLGSIACALIIAWGFQLLGLLPFSLLGPVLLVNNLLPIFLLSLPLYLVLYPRIKAWGLYWSDIVGPEGTRANEGRTGAGTLIVLSGILLGFAGGILGNHFMPGYGLLLASLGIIVMVIGSRL</sequence>
<dbReference type="Proteomes" id="UP001524383">
    <property type="component" value="Unassembled WGS sequence"/>
</dbReference>
<feature type="transmembrane region" description="Helical" evidence="5">
    <location>
        <begin position="508"/>
        <end position="525"/>
    </location>
</feature>
<dbReference type="InterPro" id="IPR003339">
    <property type="entry name" value="ABC/ECF_trnsptr_transmembrane"/>
</dbReference>
<keyword evidence="2 5" id="KW-0812">Transmembrane</keyword>
<dbReference type="PANTHER" id="PTHR33514:SF13">
    <property type="entry name" value="PROTEIN ABCI12, CHLOROPLASTIC"/>
    <property type="match status" value="1"/>
</dbReference>
<feature type="transmembrane region" description="Helical" evidence="5">
    <location>
        <begin position="353"/>
        <end position="373"/>
    </location>
</feature>
<name>A0ABD4TKG9_9EURY</name>
<feature type="transmembrane region" description="Helical" evidence="5">
    <location>
        <begin position="184"/>
        <end position="204"/>
    </location>
</feature>
<dbReference type="EMBL" id="VOTZ01000007">
    <property type="protein sequence ID" value="MCQ1538263.1"/>
    <property type="molecule type" value="Genomic_DNA"/>
</dbReference>
<dbReference type="InterPro" id="IPR010387">
    <property type="entry name" value="QueT"/>
</dbReference>
<feature type="transmembrane region" description="Helical" evidence="5">
    <location>
        <begin position="430"/>
        <end position="454"/>
    </location>
</feature>
<evidence type="ECO:0008006" key="8">
    <source>
        <dbReference type="Google" id="ProtNLM"/>
    </source>
</evidence>
<evidence type="ECO:0000256" key="4">
    <source>
        <dbReference type="ARBA" id="ARBA00023136"/>
    </source>
</evidence>
<dbReference type="RefSeq" id="WP_255332205.1">
    <property type="nucleotide sequence ID" value="NZ_VOTZ01000007.1"/>
</dbReference>
<evidence type="ECO:0000256" key="5">
    <source>
        <dbReference type="SAM" id="Phobius"/>
    </source>
</evidence>
<feature type="transmembrane region" description="Helical" evidence="5">
    <location>
        <begin position="401"/>
        <end position="424"/>
    </location>
</feature>
<proteinExistence type="predicted"/>
<feature type="transmembrane region" description="Helical" evidence="5">
    <location>
        <begin position="64"/>
        <end position="82"/>
    </location>
</feature>
<evidence type="ECO:0000313" key="6">
    <source>
        <dbReference type="EMBL" id="MCQ1538263.1"/>
    </source>
</evidence>
<feature type="transmembrane region" description="Helical" evidence="5">
    <location>
        <begin position="325"/>
        <end position="347"/>
    </location>
</feature>
<feature type="transmembrane region" description="Helical" evidence="5">
    <location>
        <begin position="224"/>
        <end position="245"/>
    </location>
</feature>
<protein>
    <recommendedName>
        <fullName evidence="8">Energy-coupling factor transporter transmembrane protein EcfT</fullName>
    </recommendedName>
</protein>
<dbReference type="CDD" id="cd16914">
    <property type="entry name" value="EcfT"/>
    <property type="match status" value="1"/>
</dbReference>
<dbReference type="Pfam" id="PF02361">
    <property type="entry name" value="CbiQ"/>
    <property type="match status" value="1"/>
</dbReference>
<keyword evidence="7" id="KW-1185">Reference proteome</keyword>
<feature type="transmembrane region" description="Helical" evidence="5">
    <location>
        <begin position="483"/>
        <end position="502"/>
    </location>
</feature>
<feature type="transmembrane region" description="Helical" evidence="5">
    <location>
        <begin position="289"/>
        <end position="313"/>
    </location>
</feature>
<comment type="caution">
    <text evidence="6">The sequence shown here is derived from an EMBL/GenBank/DDBJ whole genome shotgun (WGS) entry which is preliminary data.</text>
</comment>
<evidence type="ECO:0000256" key="3">
    <source>
        <dbReference type="ARBA" id="ARBA00022989"/>
    </source>
</evidence>
<dbReference type="Pfam" id="PF06177">
    <property type="entry name" value="QueT"/>
    <property type="match status" value="1"/>
</dbReference>
<feature type="transmembrane region" description="Helical" evidence="5">
    <location>
        <begin position="88"/>
        <end position="118"/>
    </location>
</feature>
<evidence type="ECO:0000313" key="7">
    <source>
        <dbReference type="Proteomes" id="UP001524383"/>
    </source>
</evidence>
<keyword evidence="3 5" id="KW-1133">Transmembrane helix</keyword>
<evidence type="ECO:0000256" key="1">
    <source>
        <dbReference type="ARBA" id="ARBA00004141"/>
    </source>
</evidence>
<dbReference type="PANTHER" id="PTHR33514">
    <property type="entry name" value="PROTEIN ABCI12, CHLOROPLASTIC"/>
    <property type="match status" value="1"/>
</dbReference>
<evidence type="ECO:0000256" key="2">
    <source>
        <dbReference type="ARBA" id="ARBA00022692"/>
    </source>
</evidence>
<organism evidence="6 7">
    <name type="scientific">Methanocalculus taiwanensis</name>
    <dbReference type="NCBI Taxonomy" id="106207"/>
    <lineage>
        <taxon>Archaea</taxon>
        <taxon>Methanobacteriati</taxon>
        <taxon>Methanobacteriota</taxon>
        <taxon>Stenosarchaea group</taxon>
        <taxon>Methanomicrobia</taxon>
        <taxon>Methanomicrobiales</taxon>
        <taxon>Methanocalculaceae</taxon>
        <taxon>Methanocalculus</taxon>
    </lineage>
</organism>
<gene>
    <name evidence="6" type="ORF">FTO68_04570</name>
</gene>
<feature type="transmembrane region" description="Helical" evidence="5">
    <location>
        <begin position="20"/>
        <end position="35"/>
    </location>
</feature>
<reference evidence="6 7" key="1">
    <citation type="submission" date="2019-08" db="EMBL/GenBank/DDBJ databases">
        <authorList>
            <person name="Chen S.-C."/>
            <person name="Lai M.-C."/>
            <person name="You Y.-T."/>
        </authorList>
    </citation>
    <scope>NUCLEOTIDE SEQUENCE [LARGE SCALE GENOMIC DNA]</scope>
    <source>
        <strain evidence="6 7">P2F9704a</strain>
    </source>
</reference>
<accession>A0ABD4TKG9</accession>
<comment type="subcellular location">
    <subcellularLocation>
        <location evidence="1">Membrane</location>
        <topology evidence="1">Multi-pass membrane protein</topology>
    </subcellularLocation>
</comment>
<dbReference type="AlphaFoldDB" id="A0ABD4TKG9"/>
<dbReference type="GO" id="GO:0005886">
    <property type="term" value="C:plasma membrane"/>
    <property type="evidence" value="ECO:0007669"/>
    <property type="project" value="UniProtKB-ARBA"/>
</dbReference>